<proteinExistence type="predicted"/>
<name>A0ABW9RX29_9BACT</name>
<organism evidence="1 2">
    <name type="scientific">Fulvivirga kasyanovii</name>
    <dbReference type="NCBI Taxonomy" id="396812"/>
    <lineage>
        <taxon>Bacteria</taxon>
        <taxon>Pseudomonadati</taxon>
        <taxon>Bacteroidota</taxon>
        <taxon>Cytophagia</taxon>
        <taxon>Cytophagales</taxon>
        <taxon>Fulvivirgaceae</taxon>
        <taxon>Fulvivirga</taxon>
    </lineage>
</organism>
<comment type="caution">
    <text evidence="1">The sequence shown here is derived from an EMBL/GenBank/DDBJ whole genome shotgun (WGS) entry which is preliminary data.</text>
</comment>
<evidence type="ECO:0000313" key="1">
    <source>
        <dbReference type="EMBL" id="MTI27570.1"/>
    </source>
</evidence>
<dbReference type="PANTHER" id="PTHR17985:SF8">
    <property type="entry name" value="TRANSPORT AND GOLGI ORGANIZATION PROTEIN 2 HOMOLOG"/>
    <property type="match status" value="1"/>
</dbReference>
<sequence length="253" mass="28947">MCLILFAYKTHPEYKLVVAANRDEFYSRPTEPATFWEDNPAILAGKDLTAGGTWMGINRQGKISMLTNYRDLKNIKQNAPSRGHLVSDFLENEEHAQDYLQQISEKGSLYNGFNLICGTVDELYYYGNYKTGVHPITSGYHGLSNALLNTQWPKVDKGLNKLRSILKREKIEPEQLFEALYDDIKAPEHLLPDTGVGLERESMLSPMFIKSPDYGSRCSTVLLVSNDNHIHYLERTYNTTDFSYTDRAYELKV</sequence>
<dbReference type="EMBL" id="SMLW01000633">
    <property type="protein sequence ID" value="MTI27570.1"/>
    <property type="molecule type" value="Genomic_DNA"/>
</dbReference>
<dbReference type="Pfam" id="PF05742">
    <property type="entry name" value="TANGO2"/>
    <property type="match status" value="1"/>
</dbReference>
<accession>A0ABW9RX29</accession>
<dbReference type="RefSeq" id="WP_155174570.1">
    <property type="nucleotide sequence ID" value="NZ_BAAAFL010000002.1"/>
</dbReference>
<reference evidence="1 2" key="1">
    <citation type="submission" date="2019-02" db="EMBL/GenBank/DDBJ databases">
        <authorList>
            <person name="Goldberg S.R."/>
            <person name="Haltli B.A."/>
            <person name="Correa H."/>
            <person name="Russell K.G."/>
        </authorList>
    </citation>
    <scope>NUCLEOTIDE SEQUENCE [LARGE SCALE GENOMIC DNA]</scope>
    <source>
        <strain evidence="1 2">JCM 16186</strain>
    </source>
</reference>
<evidence type="ECO:0000313" key="2">
    <source>
        <dbReference type="Proteomes" id="UP000798808"/>
    </source>
</evidence>
<protein>
    <submittedName>
        <fullName evidence="1">NRDE family protein</fullName>
    </submittedName>
</protein>
<keyword evidence="2" id="KW-1185">Reference proteome</keyword>
<dbReference type="PANTHER" id="PTHR17985">
    <property type="entry name" value="SER/THR-RICH PROTEIN T10 IN DGCR REGION"/>
    <property type="match status" value="1"/>
</dbReference>
<gene>
    <name evidence="1" type="ORF">E1163_21615</name>
</gene>
<dbReference type="Proteomes" id="UP000798808">
    <property type="component" value="Unassembled WGS sequence"/>
</dbReference>
<dbReference type="InterPro" id="IPR008551">
    <property type="entry name" value="TANGO2"/>
</dbReference>